<sequence>MPRYFQNLFCKFYFQKSTHIARSELSLGSLAELFSISVFNV</sequence>
<proteinExistence type="predicted"/>
<dbReference type="Proteomes" id="UP000032142">
    <property type="component" value="Unassembled WGS sequence"/>
</dbReference>
<dbReference type="EMBL" id="KN439422">
    <property type="protein sequence ID" value="KHG26979.1"/>
    <property type="molecule type" value="Genomic_DNA"/>
</dbReference>
<dbReference type="AlphaFoldDB" id="A0A0B0PRB7"/>
<keyword evidence="2" id="KW-1185">Reference proteome</keyword>
<protein>
    <submittedName>
        <fullName evidence="1">Uncharacterized protein</fullName>
    </submittedName>
</protein>
<accession>A0A0B0PRB7</accession>
<gene>
    <name evidence="1" type="ORF">F383_08534</name>
</gene>
<name>A0A0B0PRB7_GOSAR</name>
<organism evidence="1 2">
    <name type="scientific">Gossypium arboreum</name>
    <name type="common">Tree cotton</name>
    <name type="synonym">Gossypium nanking</name>
    <dbReference type="NCBI Taxonomy" id="29729"/>
    <lineage>
        <taxon>Eukaryota</taxon>
        <taxon>Viridiplantae</taxon>
        <taxon>Streptophyta</taxon>
        <taxon>Embryophyta</taxon>
        <taxon>Tracheophyta</taxon>
        <taxon>Spermatophyta</taxon>
        <taxon>Magnoliopsida</taxon>
        <taxon>eudicotyledons</taxon>
        <taxon>Gunneridae</taxon>
        <taxon>Pentapetalae</taxon>
        <taxon>rosids</taxon>
        <taxon>malvids</taxon>
        <taxon>Malvales</taxon>
        <taxon>Malvaceae</taxon>
        <taxon>Malvoideae</taxon>
        <taxon>Gossypium</taxon>
    </lineage>
</organism>
<reference evidence="2" key="1">
    <citation type="submission" date="2014-09" db="EMBL/GenBank/DDBJ databases">
        <authorList>
            <person name="Mudge J."/>
            <person name="Ramaraj T."/>
            <person name="Lindquist I.E."/>
            <person name="Bharti A.K."/>
            <person name="Sundararajan A."/>
            <person name="Cameron C.T."/>
            <person name="Woodward J.E."/>
            <person name="May G.D."/>
            <person name="Brubaker C."/>
            <person name="Broadhvest J."/>
            <person name="Wilkins T.A."/>
        </authorList>
    </citation>
    <scope>NUCLEOTIDE SEQUENCE</scope>
    <source>
        <strain evidence="2">cv. AKA8401</strain>
    </source>
</reference>
<evidence type="ECO:0000313" key="2">
    <source>
        <dbReference type="Proteomes" id="UP000032142"/>
    </source>
</evidence>
<evidence type="ECO:0000313" key="1">
    <source>
        <dbReference type="EMBL" id="KHG26979.1"/>
    </source>
</evidence>